<evidence type="ECO:0000256" key="1">
    <source>
        <dbReference type="SAM" id="Phobius"/>
    </source>
</evidence>
<keyword evidence="1" id="KW-0472">Membrane</keyword>
<keyword evidence="3" id="KW-1185">Reference proteome</keyword>
<name>A0A0D2NFV6_HYPSF</name>
<sequence length="206" mass="23331">MTLVCYNHNMNFTYGAYLVGIIAATVLYGILVSQTMFYFNRYPKDRLTLKLLVSSLLFKVDILVVYTIICIVQWFFVLRIWESSALVSNWNYGSSSPYQTSRRSDNGRPLLLSASRPFCNQEDKYYDQEVNDLRSKSGRSYNFQPDANSLTWAAIHVSIGKVYSNSVLATLNSRNAIRGAGDDEELSGVQSRSLLPLRFQSRSDGG</sequence>
<dbReference type="AlphaFoldDB" id="A0A0D2NFV6"/>
<keyword evidence="1" id="KW-0812">Transmembrane</keyword>
<gene>
    <name evidence="2" type="ORF">HYPSUDRAFT_58741</name>
</gene>
<evidence type="ECO:0000313" key="3">
    <source>
        <dbReference type="Proteomes" id="UP000054270"/>
    </source>
</evidence>
<proteinExistence type="predicted"/>
<dbReference type="EMBL" id="KN817641">
    <property type="protein sequence ID" value="KJA15556.1"/>
    <property type="molecule type" value="Genomic_DNA"/>
</dbReference>
<organism evidence="2 3">
    <name type="scientific">Hypholoma sublateritium (strain FD-334 SS-4)</name>
    <dbReference type="NCBI Taxonomy" id="945553"/>
    <lineage>
        <taxon>Eukaryota</taxon>
        <taxon>Fungi</taxon>
        <taxon>Dikarya</taxon>
        <taxon>Basidiomycota</taxon>
        <taxon>Agaricomycotina</taxon>
        <taxon>Agaricomycetes</taxon>
        <taxon>Agaricomycetidae</taxon>
        <taxon>Agaricales</taxon>
        <taxon>Agaricineae</taxon>
        <taxon>Strophariaceae</taxon>
        <taxon>Hypholoma</taxon>
    </lineage>
</organism>
<feature type="transmembrane region" description="Helical" evidence="1">
    <location>
        <begin position="16"/>
        <end position="39"/>
    </location>
</feature>
<accession>A0A0D2NFV6</accession>
<reference evidence="3" key="1">
    <citation type="submission" date="2014-04" db="EMBL/GenBank/DDBJ databases">
        <title>Evolutionary Origins and Diversification of the Mycorrhizal Mutualists.</title>
        <authorList>
            <consortium name="DOE Joint Genome Institute"/>
            <consortium name="Mycorrhizal Genomics Consortium"/>
            <person name="Kohler A."/>
            <person name="Kuo A."/>
            <person name="Nagy L.G."/>
            <person name="Floudas D."/>
            <person name="Copeland A."/>
            <person name="Barry K.W."/>
            <person name="Cichocki N."/>
            <person name="Veneault-Fourrey C."/>
            <person name="LaButti K."/>
            <person name="Lindquist E.A."/>
            <person name="Lipzen A."/>
            <person name="Lundell T."/>
            <person name="Morin E."/>
            <person name="Murat C."/>
            <person name="Riley R."/>
            <person name="Ohm R."/>
            <person name="Sun H."/>
            <person name="Tunlid A."/>
            <person name="Henrissat B."/>
            <person name="Grigoriev I.V."/>
            <person name="Hibbett D.S."/>
            <person name="Martin F."/>
        </authorList>
    </citation>
    <scope>NUCLEOTIDE SEQUENCE [LARGE SCALE GENOMIC DNA]</scope>
    <source>
        <strain evidence="3">FD-334 SS-4</strain>
    </source>
</reference>
<evidence type="ECO:0000313" key="2">
    <source>
        <dbReference type="EMBL" id="KJA15556.1"/>
    </source>
</evidence>
<dbReference type="OrthoDB" id="2803252at2759"/>
<dbReference type="Proteomes" id="UP000054270">
    <property type="component" value="Unassembled WGS sequence"/>
</dbReference>
<keyword evidence="1" id="KW-1133">Transmembrane helix</keyword>
<protein>
    <submittedName>
        <fullName evidence="2">Uncharacterized protein</fullName>
    </submittedName>
</protein>
<feature type="transmembrane region" description="Helical" evidence="1">
    <location>
        <begin position="51"/>
        <end position="76"/>
    </location>
</feature>